<feature type="region of interest" description="Disordered" evidence="6">
    <location>
        <begin position="276"/>
        <end position="327"/>
    </location>
</feature>
<dbReference type="Gene3D" id="1.10.20.10">
    <property type="entry name" value="Histone, subunit A"/>
    <property type="match status" value="1"/>
</dbReference>
<accession>A0ABN8PB25</accession>
<feature type="region of interest" description="Disordered" evidence="6">
    <location>
        <begin position="105"/>
        <end position="234"/>
    </location>
</feature>
<dbReference type="InterPro" id="IPR028255">
    <property type="entry name" value="CENP-T"/>
</dbReference>
<evidence type="ECO:0000256" key="6">
    <source>
        <dbReference type="SAM" id="MobiDB-lite"/>
    </source>
</evidence>
<feature type="region of interest" description="Disordered" evidence="6">
    <location>
        <begin position="23"/>
        <end position="82"/>
    </location>
</feature>
<keyword evidence="9" id="KW-1185">Reference proteome</keyword>
<feature type="compositionally biased region" description="Basic and acidic residues" evidence="6">
    <location>
        <begin position="182"/>
        <end position="196"/>
    </location>
</feature>
<dbReference type="EMBL" id="CALNXK010000063">
    <property type="protein sequence ID" value="CAH3139986.1"/>
    <property type="molecule type" value="Genomic_DNA"/>
</dbReference>
<gene>
    <name evidence="8" type="ORF">PLOB_00040947</name>
</gene>
<dbReference type="Pfam" id="PF15511">
    <property type="entry name" value="CENP-T_C"/>
    <property type="match status" value="1"/>
</dbReference>
<protein>
    <recommendedName>
        <fullName evidence="7">CENP-T/Histone H4 histone fold domain-containing protein</fullName>
    </recommendedName>
</protein>
<name>A0ABN8PB25_9CNID</name>
<organism evidence="8 9">
    <name type="scientific">Porites lobata</name>
    <dbReference type="NCBI Taxonomy" id="104759"/>
    <lineage>
        <taxon>Eukaryota</taxon>
        <taxon>Metazoa</taxon>
        <taxon>Cnidaria</taxon>
        <taxon>Anthozoa</taxon>
        <taxon>Hexacorallia</taxon>
        <taxon>Scleractinia</taxon>
        <taxon>Fungiina</taxon>
        <taxon>Poritidae</taxon>
        <taxon>Porites</taxon>
    </lineage>
</organism>
<reference evidence="8 9" key="1">
    <citation type="submission" date="2022-05" db="EMBL/GenBank/DDBJ databases">
        <authorList>
            <consortium name="Genoscope - CEA"/>
            <person name="William W."/>
        </authorList>
    </citation>
    <scope>NUCLEOTIDE SEQUENCE [LARGE SCALE GENOMIC DNA]</scope>
</reference>
<comment type="subcellular location">
    <subcellularLocation>
        <location evidence="2">Chromosome</location>
    </subcellularLocation>
    <subcellularLocation>
        <location evidence="1">Nucleus</location>
    </subcellularLocation>
</comment>
<comment type="similarity">
    <text evidence="3">Belongs to the CENP-T/CNN1 family.</text>
</comment>
<evidence type="ECO:0000259" key="7">
    <source>
        <dbReference type="Pfam" id="PF15511"/>
    </source>
</evidence>
<dbReference type="PANTHER" id="PTHR46904:SF1">
    <property type="entry name" value="CENTROMERE PROTEIN T"/>
    <property type="match status" value="1"/>
</dbReference>
<keyword evidence="5" id="KW-0539">Nucleus</keyword>
<dbReference type="CDD" id="cd22920">
    <property type="entry name" value="HFD_CENP-T"/>
    <property type="match status" value="1"/>
</dbReference>
<evidence type="ECO:0000256" key="4">
    <source>
        <dbReference type="ARBA" id="ARBA00022454"/>
    </source>
</evidence>
<evidence type="ECO:0000256" key="2">
    <source>
        <dbReference type="ARBA" id="ARBA00004286"/>
    </source>
</evidence>
<feature type="domain" description="CENP-T/Histone H4 histone fold" evidence="7">
    <location>
        <begin position="322"/>
        <end position="417"/>
    </location>
</feature>
<feature type="compositionally biased region" description="Polar residues" evidence="6">
    <location>
        <begin position="123"/>
        <end position="136"/>
    </location>
</feature>
<evidence type="ECO:0000313" key="9">
    <source>
        <dbReference type="Proteomes" id="UP001159405"/>
    </source>
</evidence>
<evidence type="ECO:0000256" key="1">
    <source>
        <dbReference type="ARBA" id="ARBA00004123"/>
    </source>
</evidence>
<dbReference type="Proteomes" id="UP001159405">
    <property type="component" value="Unassembled WGS sequence"/>
</dbReference>
<keyword evidence="4" id="KW-0158">Chromosome</keyword>
<dbReference type="InterPro" id="IPR035425">
    <property type="entry name" value="CENP-T/H4_C"/>
</dbReference>
<proteinExistence type="inferred from homology"/>
<feature type="compositionally biased region" description="Low complexity" evidence="6">
    <location>
        <begin position="69"/>
        <end position="82"/>
    </location>
</feature>
<feature type="compositionally biased region" description="Polar residues" evidence="6">
    <location>
        <begin position="162"/>
        <end position="181"/>
    </location>
</feature>
<sequence>MDVNEATPREIIRGVLTTTSISKSARSVRPRTTPRAVKVRETPVNPPSQAEVASRMLTRSRSANKRKAPLASATTPSDSTTPRTLISGFLQIAPVAKSAVKVKKPKTVPPEISEAKSGKTRASLHNDNTPRSTIQNVLREAIAETPVEPTFSPSTETEDDMTPQQSNDSKNQSPHMISTAPNEDKTDTVEKSDERTTTGQSDDVNIEVASGSQDSLEEREDAMPKFSSSVNDDSASSIMVTADQALQTDTVISDDAVQHKSGMWQDLVTPKLPLNIPAAGGRQSSASKNDEAERAAGAKKFFGRKPPTGKVDTAKSSKKPTGPKMPTNLVRDIFQHFSQAKLSREALQAVENGSQLFFKQISSDLMAYCQHAHRTTIELSDVELLMKRQGFITENQSLYSLVEKYLPLEYRQEIIPTVHAGNKIVLK</sequence>
<comment type="caution">
    <text evidence="8">The sequence shown here is derived from an EMBL/GenBank/DDBJ whole genome shotgun (WGS) entry which is preliminary data.</text>
</comment>
<dbReference type="PANTHER" id="PTHR46904">
    <property type="entry name" value="CENTROMERE PROTEIN T"/>
    <property type="match status" value="1"/>
</dbReference>
<dbReference type="InterPro" id="IPR009072">
    <property type="entry name" value="Histone-fold"/>
</dbReference>
<dbReference type="SUPFAM" id="SSF47113">
    <property type="entry name" value="Histone-fold"/>
    <property type="match status" value="1"/>
</dbReference>
<evidence type="ECO:0000313" key="8">
    <source>
        <dbReference type="EMBL" id="CAH3139986.1"/>
    </source>
</evidence>
<evidence type="ECO:0000256" key="3">
    <source>
        <dbReference type="ARBA" id="ARBA00010137"/>
    </source>
</evidence>
<evidence type="ECO:0000256" key="5">
    <source>
        <dbReference type="ARBA" id="ARBA00023242"/>
    </source>
</evidence>